<organism evidence="3 4">
    <name type="scientific">Pseudoprevotella muciniphila</name>
    <dbReference type="NCBI Taxonomy" id="2133944"/>
    <lineage>
        <taxon>Bacteria</taxon>
        <taxon>Pseudomonadati</taxon>
        <taxon>Bacteroidota</taxon>
        <taxon>Bacteroidia</taxon>
        <taxon>Bacteroidales</taxon>
        <taxon>Prevotellaceae</taxon>
        <taxon>Pseudoprevotella</taxon>
    </lineage>
</organism>
<evidence type="ECO:0000256" key="2">
    <source>
        <dbReference type="SAM" id="Phobius"/>
    </source>
</evidence>
<keyword evidence="2" id="KW-1133">Transmembrane helix</keyword>
<evidence type="ECO:0008006" key="5">
    <source>
        <dbReference type="Google" id="ProtNLM"/>
    </source>
</evidence>
<dbReference type="Proteomes" id="UP000249375">
    <property type="component" value="Chromosome"/>
</dbReference>
<keyword evidence="2" id="KW-0812">Transmembrane</keyword>
<dbReference type="EMBL" id="CP033459">
    <property type="protein sequence ID" value="QFQ13439.1"/>
    <property type="molecule type" value="Genomic_DNA"/>
</dbReference>
<dbReference type="KEGG" id="alq:C7Y71_010685"/>
<feature type="compositionally biased region" description="Basic and acidic residues" evidence="1">
    <location>
        <begin position="155"/>
        <end position="164"/>
    </location>
</feature>
<feature type="compositionally biased region" description="Low complexity" evidence="1">
    <location>
        <begin position="135"/>
        <end position="151"/>
    </location>
</feature>
<dbReference type="RefSeq" id="WP_111897668.1">
    <property type="nucleotide sequence ID" value="NZ_CP033459.1"/>
</dbReference>
<dbReference type="AlphaFoldDB" id="A0A5P8E8T5"/>
<evidence type="ECO:0000313" key="4">
    <source>
        <dbReference type="Proteomes" id="UP000249375"/>
    </source>
</evidence>
<gene>
    <name evidence="3" type="ORF">C7Y71_010685</name>
</gene>
<keyword evidence="4" id="KW-1185">Reference proteome</keyword>
<name>A0A5P8E8T5_9BACT</name>
<reference evidence="3 4" key="1">
    <citation type="submission" date="2018-11" db="EMBL/GenBank/DDBJ databases">
        <authorList>
            <person name="Na S.W."/>
            <person name="Baik M."/>
        </authorList>
    </citation>
    <scope>NUCLEOTIDE SEQUENCE [LARGE SCALE GENOMIC DNA]</scope>
    <source>
        <strain evidence="3 4">E39</strain>
    </source>
</reference>
<proteinExistence type="predicted"/>
<feature type="transmembrane region" description="Helical" evidence="2">
    <location>
        <begin position="64"/>
        <end position="83"/>
    </location>
</feature>
<accession>A0A5P8E8T5</accession>
<keyword evidence="2" id="KW-0472">Membrane</keyword>
<feature type="compositionally biased region" description="Basic and acidic residues" evidence="1">
    <location>
        <begin position="109"/>
        <end position="123"/>
    </location>
</feature>
<sequence>MNNGKHICKKLKTIRKQIAVANDIEYEPNVCTHKGDCAGTCPACEAETKYIESQLIKRRKLGKAVSVIGISTSLALGVAAGGLSSCKSTPNGMFGKDVIRGKMPAEKVEKKSHVLDGDVERVPEGYMPNPNAKVTPDSAKSSSPDSTSKKTYLVTKEEMESLKK</sequence>
<feature type="region of interest" description="Disordered" evidence="1">
    <location>
        <begin position="109"/>
        <end position="164"/>
    </location>
</feature>
<protein>
    <recommendedName>
        <fullName evidence="5">Membrane receptor RagA</fullName>
    </recommendedName>
</protein>
<dbReference type="OrthoDB" id="1096764at2"/>
<evidence type="ECO:0000313" key="3">
    <source>
        <dbReference type="EMBL" id="QFQ13439.1"/>
    </source>
</evidence>
<evidence type="ECO:0000256" key="1">
    <source>
        <dbReference type="SAM" id="MobiDB-lite"/>
    </source>
</evidence>